<name>A0A3R5UV53_ORNRH</name>
<evidence type="ECO:0000313" key="2">
    <source>
        <dbReference type="Proteomes" id="UP000287701"/>
    </source>
</evidence>
<dbReference type="EMBL" id="CP035107">
    <property type="protein sequence ID" value="QAR30472.1"/>
    <property type="molecule type" value="Genomic_DNA"/>
</dbReference>
<dbReference type="Proteomes" id="UP000287701">
    <property type="component" value="Chromosome"/>
</dbReference>
<reference evidence="1 2" key="1">
    <citation type="submission" date="2019-01" db="EMBL/GenBank/DDBJ databases">
        <title>Whole Genome of Ornithobacterium rhinotracheale FARPER-174b.</title>
        <authorList>
            <person name="Tataje-Lavanda L.A."/>
            <person name="Montalvan A."/>
            <person name="Montesinos R."/>
            <person name="Zimic M."/>
            <person name="Fernandez-Sanchez M."/>
            <person name="Fernandez-Diaz M."/>
        </authorList>
    </citation>
    <scope>NUCLEOTIDE SEQUENCE [LARGE SCALE GENOMIC DNA]</scope>
    <source>
        <strain evidence="1 2">FARPER-174b</strain>
    </source>
</reference>
<sequence length="142" mass="16451">MKKIYLVLFIVIQCAVKAQVENLSINIFDGKSFQTDQIIGYEKLSPQLIRLSKLDSEYPYGNITTFFKNNFISGNEGSCGNECRITVYGKYTLKKNKIKLFINKIEYWKDCKAPDKIINKTIGTYTWEEQVNGDVLMKKIKK</sequence>
<dbReference type="AlphaFoldDB" id="A0A3R5UV53"/>
<dbReference type="RefSeq" id="WP_128500960.1">
    <property type="nucleotide sequence ID" value="NZ_CP035107.1"/>
</dbReference>
<organism evidence="1 2">
    <name type="scientific">Ornithobacterium rhinotracheale</name>
    <dbReference type="NCBI Taxonomy" id="28251"/>
    <lineage>
        <taxon>Bacteria</taxon>
        <taxon>Pseudomonadati</taxon>
        <taxon>Bacteroidota</taxon>
        <taxon>Flavobacteriia</taxon>
        <taxon>Flavobacteriales</taxon>
        <taxon>Weeksellaceae</taxon>
        <taxon>Ornithobacterium</taxon>
    </lineage>
</organism>
<protein>
    <submittedName>
        <fullName evidence="1">Uncharacterized protein</fullName>
    </submittedName>
</protein>
<gene>
    <name evidence="1" type="ORF">EQP59_03440</name>
</gene>
<evidence type="ECO:0000313" key="1">
    <source>
        <dbReference type="EMBL" id="QAR30472.1"/>
    </source>
</evidence>
<proteinExistence type="predicted"/>
<dbReference type="OrthoDB" id="995764at2"/>
<accession>A0A3R5UV53</accession>